<feature type="transmembrane region" description="Helical" evidence="1">
    <location>
        <begin position="105"/>
        <end position="124"/>
    </location>
</feature>
<feature type="transmembrane region" description="Helical" evidence="1">
    <location>
        <begin position="81"/>
        <end position="99"/>
    </location>
</feature>
<dbReference type="EMBL" id="JAFKCT010000006">
    <property type="protein sequence ID" value="MBN7812311.1"/>
    <property type="molecule type" value="Genomic_DNA"/>
</dbReference>
<comment type="caution">
    <text evidence="2">The sequence shown here is derived from an EMBL/GenBank/DDBJ whole genome shotgun (WGS) entry which is preliminary data.</text>
</comment>
<dbReference type="RefSeq" id="WP_206579079.1">
    <property type="nucleotide sequence ID" value="NZ_JAFKCT010000006.1"/>
</dbReference>
<accession>A0ABS3C822</accession>
<evidence type="ECO:0000313" key="3">
    <source>
        <dbReference type="Proteomes" id="UP000664317"/>
    </source>
</evidence>
<sequence length="140" mass="15300">MMEELVWIGSAVVAALGTFWIHHRLHASPVMASSLVTLVFALAVWLWGDGIEWLGPVPYAAIGGSFIGMSSKKYVKGIESILLASLIFGVLFARSSQFFEGYGGALGTSACISVLTAVSWRRLVKRSRQKVKRAWIRSGR</sequence>
<keyword evidence="1" id="KW-0472">Membrane</keyword>
<protein>
    <submittedName>
        <fullName evidence="2">Uncharacterized protein</fullName>
    </submittedName>
</protein>
<keyword evidence="1" id="KW-0812">Transmembrane</keyword>
<name>A0ABS3C822_9BACT</name>
<proteinExistence type="predicted"/>
<dbReference type="Proteomes" id="UP000664317">
    <property type="component" value="Unassembled WGS sequence"/>
</dbReference>
<keyword evidence="3" id="KW-1185">Reference proteome</keyword>
<evidence type="ECO:0000256" key="1">
    <source>
        <dbReference type="SAM" id="Phobius"/>
    </source>
</evidence>
<evidence type="ECO:0000313" key="2">
    <source>
        <dbReference type="EMBL" id="MBN7812311.1"/>
    </source>
</evidence>
<keyword evidence="1" id="KW-1133">Transmembrane helix</keyword>
<reference evidence="2 3" key="1">
    <citation type="submission" date="2021-03" db="EMBL/GenBank/DDBJ databases">
        <title>novel species isolated from a fishpond in China.</title>
        <authorList>
            <person name="Lu H."/>
            <person name="Cai Z."/>
        </authorList>
    </citation>
    <scope>NUCLEOTIDE SEQUENCE [LARGE SCALE GENOMIC DNA]</scope>
    <source>
        <strain evidence="2 3">H41</strain>
    </source>
</reference>
<feature type="transmembrane region" description="Helical" evidence="1">
    <location>
        <begin position="30"/>
        <end position="47"/>
    </location>
</feature>
<feature type="transmembrane region" description="Helical" evidence="1">
    <location>
        <begin position="6"/>
        <end position="23"/>
    </location>
</feature>
<organism evidence="2 3">
    <name type="scientific">Algoriphagus oliviformis</name>
    <dbReference type="NCBI Taxonomy" id="2811231"/>
    <lineage>
        <taxon>Bacteria</taxon>
        <taxon>Pseudomonadati</taxon>
        <taxon>Bacteroidota</taxon>
        <taxon>Cytophagia</taxon>
        <taxon>Cytophagales</taxon>
        <taxon>Cyclobacteriaceae</taxon>
        <taxon>Algoriphagus</taxon>
    </lineage>
</organism>
<gene>
    <name evidence="2" type="ORF">J0A68_15265</name>
</gene>